<dbReference type="RefSeq" id="WP_208108362.1">
    <property type="nucleotide sequence ID" value="NZ_SNZP01000014.1"/>
</dbReference>
<evidence type="ECO:0000313" key="3">
    <source>
        <dbReference type="Proteomes" id="UP000295611"/>
    </source>
</evidence>
<organism evidence="2 3">
    <name type="scientific">Paludibacterium purpuratum</name>
    <dbReference type="NCBI Taxonomy" id="1144873"/>
    <lineage>
        <taxon>Bacteria</taxon>
        <taxon>Pseudomonadati</taxon>
        <taxon>Pseudomonadota</taxon>
        <taxon>Betaproteobacteria</taxon>
        <taxon>Neisseriales</taxon>
        <taxon>Chromobacteriaceae</taxon>
        <taxon>Paludibacterium</taxon>
    </lineage>
</organism>
<feature type="non-terminal residue" evidence="2">
    <location>
        <position position="213"/>
    </location>
</feature>
<dbReference type="EMBL" id="SNZP01000014">
    <property type="protein sequence ID" value="TDR73240.1"/>
    <property type="molecule type" value="Genomic_DNA"/>
</dbReference>
<dbReference type="Proteomes" id="UP000295611">
    <property type="component" value="Unassembled WGS sequence"/>
</dbReference>
<accession>A0A4R7AYT0</accession>
<evidence type="ECO:0000313" key="2">
    <source>
        <dbReference type="EMBL" id="TDR73240.1"/>
    </source>
</evidence>
<evidence type="ECO:0000256" key="1">
    <source>
        <dbReference type="SAM" id="MobiDB-lite"/>
    </source>
</evidence>
<gene>
    <name evidence="2" type="ORF">DFP86_1141</name>
</gene>
<protein>
    <submittedName>
        <fullName evidence="2">Uncharacterized protein</fullName>
    </submittedName>
</protein>
<proteinExistence type="predicted"/>
<feature type="region of interest" description="Disordered" evidence="1">
    <location>
        <begin position="157"/>
        <end position="193"/>
    </location>
</feature>
<comment type="caution">
    <text evidence="2">The sequence shown here is derived from an EMBL/GenBank/DDBJ whole genome shotgun (WGS) entry which is preliminary data.</text>
</comment>
<reference evidence="2 3" key="1">
    <citation type="submission" date="2019-03" db="EMBL/GenBank/DDBJ databases">
        <title>Genomic Encyclopedia of Type Strains, Phase III (KMG-III): the genomes of soil and plant-associated and newly described type strains.</title>
        <authorList>
            <person name="Whitman W."/>
        </authorList>
    </citation>
    <scope>NUCLEOTIDE SEQUENCE [LARGE SCALE GENOMIC DNA]</scope>
    <source>
        <strain evidence="2 3">CECT 8976</strain>
    </source>
</reference>
<keyword evidence="3" id="KW-1185">Reference proteome</keyword>
<name>A0A4R7AYT0_9NEIS</name>
<dbReference type="AlphaFoldDB" id="A0A4R7AYT0"/>
<sequence length="213" mass="23160">MADVLNTATRRVKLQFDKQGNPYFESVKSPDSFKQRALCVNPPHNVIPVIFVPGIMGTNLKLADNKGAAWAPPNGTLEGIGAATKGTFQDPAERQVLFDPNNTEVNPDGPCQVPDSLFWLTTAEAKRRGWGALHQDSYHPILQQLEISLNDQYSLPGRPQAHGNHPLPEIGMLSHLAGSSTPPPQAPGYNRPPDYASIAAEAVKAWNTQPRAL</sequence>